<feature type="compositionally biased region" description="Basic and acidic residues" evidence="1">
    <location>
        <begin position="116"/>
        <end position="135"/>
    </location>
</feature>
<dbReference type="RefSeq" id="XP_006815957.1">
    <property type="nucleotide sequence ID" value="XM_006815894.1"/>
</dbReference>
<protein>
    <submittedName>
        <fullName evidence="3">GATA zinc finger domain-containing protein 4-like</fullName>
    </submittedName>
</protein>
<keyword evidence="2" id="KW-1185">Reference proteome</keyword>
<dbReference type="Proteomes" id="UP000694865">
    <property type="component" value="Unplaced"/>
</dbReference>
<evidence type="ECO:0000256" key="1">
    <source>
        <dbReference type="SAM" id="MobiDB-lite"/>
    </source>
</evidence>
<reference evidence="3" key="1">
    <citation type="submission" date="2025-08" db="UniProtKB">
        <authorList>
            <consortium name="RefSeq"/>
        </authorList>
    </citation>
    <scope>IDENTIFICATION</scope>
    <source>
        <tissue evidence="3">Testes</tissue>
    </source>
</reference>
<feature type="compositionally biased region" description="Basic and acidic residues" evidence="1">
    <location>
        <begin position="239"/>
        <end position="249"/>
    </location>
</feature>
<sequence>MAASTASTRVNHFAGLTRKHGLKCESIDGIPIEAYVKNISAILKPVNIIAASRVSGSVIVFLDSVNAVETVCTTGLSVGDCFTHVQPLVNLPLKCLKKGHIMRNCPVSQQQTSNDPVRDHSLPNSKTRPDPEPRPIDQSTIATLDKTDEANDINENGDNDNNSQTMEVDDTPENVEYNKSHGNNTINDKSDDNVIGVNVLNSNDDDSKARDKNNVTNNDLNDKGDDNVIGVNVLNNNDDDSKARDKNDVTDYDLNDNNEINENENTHDTRVSKSVVNSSMLTGAKH</sequence>
<gene>
    <name evidence="3" type="primary">LOC102800925</name>
</gene>
<feature type="compositionally biased region" description="Acidic residues" evidence="1">
    <location>
        <begin position="250"/>
        <end position="262"/>
    </location>
</feature>
<feature type="region of interest" description="Disordered" evidence="1">
    <location>
        <begin position="107"/>
        <end position="286"/>
    </location>
</feature>
<evidence type="ECO:0000313" key="3">
    <source>
        <dbReference type="RefSeq" id="XP_006815957.1"/>
    </source>
</evidence>
<dbReference type="GeneID" id="102800925"/>
<proteinExistence type="predicted"/>
<name>A0ABM0M7G6_SACKO</name>
<organism evidence="2 3">
    <name type="scientific">Saccoglossus kowalevskii</name>
    <name type="common">Acorn worm</name>
    <dbReference type="NCBI Taxonomy" id="10224"/>
    <lineage>
        <taxon>Eukaryota</taxon>
        <taxon>Metazoa</taxon>
        <taxon>Hemichordata</taxon>
        <taxon>Enteropneusta</taxon>
        <taxon>Harrimaniidae</taxon>
        <taxon>Saccoglossus</taxon>
    </lineage>
</organism>
<evidence type="ECO:0000313" key="2">
    <source>
        <dbReference type="Proteomes" id="UP000694865"/>
    </source>
</evidence>
<feature type="compositionally biased region" description="Polar residues" evidence="1">
    <location>
        <begin position="272"/>
        <end position="286"/>
    </location>
</feature>
<accession>A0ABM0M7G6</accession>